<organism evidence="4 5">
    <name type="scientific">Batrachochytrium salamandrivorans</name>
    <dbReference type="NCBI Taxonomy" id="1357716"/>
    <lineage>
        <taxon>Eukaryota</taxon>
        <taxon>Fungi</taxon>
        <taxon>Fungi incertae sedis</taxon>
        <taxon>Chytridiomycota</taxon>
        <taxon>Chytridiomycota incertae sedis</taxon>
        <taxon>Chytridiomycetes</taxon>
        <taxon>Rhizophydiales</taxon>
        <taxon>Rhizophydiales incertae sedis</taxon>
        <taxon>Batrachochytrium</taxon>
    </lineage>
</organism>
<evidence type="ECO:0000256" key="2">
    <source>
        <dbReference type="SAM" id="MobiDB-lite"/>
    </source>
</evidence>
<feature type="coiled-coil region" evidence="1">
    <location>
        <begin position="88"/>
        <end position="148"/>
    </location>
</feature>
<feature type="compositionally biased region" description="Polar residues" evidence="2">
    <location>
        <begin position="48"/>
        <end position="60"/>
    </location>
</feature>
<evidence type="ECO:0000313" key="4">
    <source>
        <dbReference type="EMBL" id="KAH6592013.1"/>
    </source>
</evidence>
<feature type="region of interest" description="Disordered" evidence="2">
    <location>
        <begin position="33"/>
        <end position="62"/>
    </location>
</feature>
<accession>A0ABQ8F7D7</accession>
<comment type="caution">
    <text evidence="4">The sequence shown here is derived from an EMBL/GenBank/DDBJ whole genome shotgun (WGS) entry which is preliminary data.</text>
</comment>
<protein>
    <recommendedName>
        <fullName evidence="6">RxLR effector protein</fullName>
    </recommendedName>
</protein>
<feature type="signal peptide" evidence="3">
    <location>
        <begin position="1"/>
        <end position="19"/>
    </location>
</feature>
<keyword evidence="5" id="KW-1185">Reference proteome</keyword>
<evidence type="ECO:0008006" key="6">
    <source>
        <dbReference type="Google" id="ProtNLM"/>
    </source>
</evidence>
<keyword evidence="1" id="KW-0175">Coiled coil</keyword>
<name>A0ABQ8F7D7_9FUNG</name>
<evidence type="ECO:0000256" key="1">
    <source>
        <dbReference type="SAM" id="Coils"/>
    </source>
</evidence>
<dbReference type="Proteomes" id="UP001648503">
    <property type="component" value="Unassembled WGS sequence"/>
</dbReference>
<keyword evidence="3" id="KW-0732">Signal</keyword>
<gene>
    <name evidence="4" type="ORF">BASA50_008296</name>
</gene>
<evidence type="ECO:0000313" key="5">
    <source>
        <dbReference type="Proteomes" id="UP001648503"/>
    </source>
</evidence>
<dbReference type="EMBL" id="JAFCIX010000391">
    <property type="protein sequence ID" value="KAH6592013.1"/>
    <property type="molecule type" value="Genomic_DNA"/>
</dbReference>
<proteinExistence type="predicted"/>
<sequence>MKLAIASTTILFAMMAAQAAVLSVAPATDVNLVKRTPNGDEDDEQTPMADQSSSGQTSQLPLMEDEQSQMRGFIKTVVDERFGSIGPIYDKHDEVKKLKATIENLKGERKGKTSCEIFEIDDEISDIKKELANLEKQLKTMIEEHELKVEGYQDIKRAKSSHDYNHLRGYLQNE</sequence>
<reference evidence="4 5" key="1">
    <citation type="submission" date="2021-02" db="EMBL/GenBank/DDBJ databases">
        <title>Variation within the Batrachochytrium salamandrivorans European outbreak.</title>
        <authorList>
            <person name="Kelly M."/>
            <person name="Pasmans F."/>
            <person name="Shea T.P."/>
            <person name="Munoz J.F."/>
            <person name="Carranza S."/>
            <person name="Cuomo C.A."/>
            <person name="Martel A."/>
        </authorList>
    </citation>
    <scope>NUCLEOTIDE SEQUENCE [LARGE SCALE GENOMIC DNA]</scope>
    <source>
        <strain evidence="4 5">AMFP18/2</strain>
    </source>
</reference>
<feature type="chain" id="PRO_5045358362" description="RxLR effector protein" evidence="3">
    <location>
        <begin position="20"/>
        <end position="174"/>
    </location>
</feature>
<evidence type="ECO:0000256" key="3">
    <source>
        <dbReference type="SAM" id="SignalP"/>
    </source>
</evidence>